<feature type="region of interest" description="Disordered" evidence="1">
    <location>
        <begin position="164"/>
        <end position="201"/>
    </location>
</feature>
<evidence type="ECO:0000313" key="2">
    <source>
        <dbReference type="EMBL" id="KAK0658694.1"/>
    </source>
</evidence>
<gene>
    <name evidence="2" type="ORF">QBC41DRAFT_377498</name>
</gene>
<name>A0AA39YU34_9PEZI</name>
<organism evidence="2 3">
    <name type="scientific">Cercophora samala</name>
    <dbReference type="NCBI Taxonomy" id="330535"/>
    <lineage>
        <taxon>Eukaryota</taxon>
        <taxon>Fungi</taxon>
        <taxon>Dikarya</taxon>
        <taxon>Ascomycota</taxon>
        <taxon>Pezizomycotina</taxon>
        <taxon>Sordariomycetes</taxon>
        <taxon>Sordariomycetidae</taxon>
        <taxon>Sordariales</taxon>
        <taxon>Lasiosphaeriaceae</taxon>
        <taxon>Cercophora</taxon>
    </lineage>
</organism>
<accession>A0AA39YU34</accession>
<evidence type="ECO:0000313" key="3">
    <source>
        <dbReference type="Proteomes" id="UP001174997"/>
    </source>
</evidence>
<sequence>MSTQSPPSSPPPSPSPNRAIQFPPAKYPLSRSEPDNWPIWNIDLMLHAIDANLQDYIRGNDPGKEEIVTQLEEHKTPLEHGVTGPEDELPEDEKEREKHYQAWYVYHELKWHLERYCERVGMTGLGGWVMENVDGELRRELEGVKGGLLGRYRFLTEVFEGRFEGDGGDEDVAGDKNEDKRVVEEGEGKGGEAETVESMKD</sequence>
<dbReference type="EMBL" id="JAULSY010000199">
    <property type="protein sequence ID" value="KAK0658694.1"/>
    <property type="molecule type" value="Genomic_DNA"/>
</dbReference>
<keyword evidence="3" id="KW-1185">Reference proteome</keyword>
<dbReference type="AlphaFoldDB" id="A0AA39YU34"/>
<comment type="caution">
    <text evidence="2">The sequence shown here is derived from an EMBL/GenBank/DDBJ whole genome shotgun (WGS) entry which is preliminary data.</text>
</comment>
<proteinExistence type="predicted"/>
<evidence type="ECO:0000256" key="1">
    <source>
        <dbReference type="SAM" id="MobiDB-lite"/>
    </source>
</evidence>
<reference evidence="2" key="1">
    <citation type="submission" date="2023-06" db="EMBL/GenBank/DDBJ databases">
        <title>Genome-scale phylogeny and comparative genomics of the fungal order Sordariales.</title>
        <authorList>
            <consortium name="Lawrence Berkeley National Laboratory"/>
            <person name="Hensen N."/>
            <person name="Bonometti L."/>
            <person name="Westerberg I."/>
            <person name="Brannstrom I.O."/>
            <person name="Guillou S."/>
            <person name="Cros-Aarteil S."/>
            <person name="Calhoun S."/>
            <person name="Haridas S."/>
            <person name="Kuo A."/>
            <person name="Mondo S."/>
            <person name="Pangilinan J."/>
            <person name="Riley R."/>
            <person name="Labutti K."/>
            <person name="Andreopoulos B."/>
            <person name="Lipzen A."/>
            <person name="Chen C."/>
            <person name="Yanf M."/>
            <person name="Daum C."/>
            <person name="Ng V."/>
            <person name="Clum A."/>
            <person name="Steindorff A."/>
            <person name="Ohm R."/>
            <person name="Martin F."/>
            <person name="Silar P."/>
            <person name="Natvig D."/>
            <person name="Lalanne C."/>
            <person name="Gautier V."/>
            <person name="Ament-Velasquez S.L."/>
            <person name="Kruys A."/>
            <person name="Hutchinson M.I."/>
            <person name="Powell A.J."/>
            <person name="Barry K."/>
            <person name="Miller A.N."/>
            <person name="Grigoriev I.V."/>
            <person name="Debuchy R."/>
            <person name="Gladieux P."/>
            <person name="Thoren M.H."/>
            <person name="Johannesson H."/>
        </authorList>
    </citation>
    <scope>NUCLEOTIDE SEQUENCE</scope>
    <source>
        <strain evidence="2">CBS 307.81</strain>
    </source>
</reference>
<dbReference type="Proteomes" id="UP001174997">
    <property type="component" value="Unassembled WGS sequence"/>
</dbReference>
<feature type="compositionally biased region" description="Basic and acidic residues" evidence="1">
    <location>
        <begin position="173"/>
        <end position="201"/>
    </location>
</feature>
<protein>
    <submittedName>
        <fullName evidence="2">Uncharacterized protein</fullName>
    </submittedName>
</protein>
<feature type="region of interest" description="Disordered" evidence="1">
    <location>
        <begin position="1"/>
        <end position="29"/>
    </location>
</feature>